<dbReference type="Proteomes" id="UP001064489">
    <property type="component" value="Chromosome 3"/>
</dbReference>
<comment type="caution">
    <text evidence="1">The sequence shown here is derived from an EMBL/GenBank/DDBJ whole genome shotgun (WGS) entry which is preliminary data.</text>
</comment>
<reference evidence="1" key="2">
    <citation type="submission" date="2023-02" db="EMBL/GenBank/DDBJ databases">
        <authorList>
            <person name="Swenson N.G."/>
            <person name="Wegrzyn J.L."/>
            <person name="Mcevoy S.L."/>
        </authorList>
    </citation>
    <scope>NUCLEOTIDE SEQUENCE</scope>
    <source>
        <strain evidence="1">91603</strain>
        <tissue evidence="1">Leaf</tissue>
    </source>
</reference>
<name>A0AAD5J772_ACENE</name>
<gene>
    <name evidence="1" type="ORF">LWI28_019320</name>
</gene>
<dbReference type="AlphaFoldDB" id="A0AAD5J772"/>
<evidence type="ECO:0000313" key="2">
    <source>
        <dbReference type="Proteomes" id="UP001064489"/>
    </source>
</evidence>
<reference evidence="1" key="1">
    <citation type="journal article" date="2022" name="Plant J.">
        <title>Strategies of tolerance reflected in two North American maple genomes.</title>
        <authorList>
            <person name="McEvoy S.L."/>
            <person name="Sezen U.U."/>
            <person name="Trouern-Trend A."/>
            <person name="McMahon S.M."/>
            <person name="Schaberg P.G."/>
            <person name="Yang J."/>
            <person name="Wegrzyn J.L."/>
            <person name="Swenson N.G."/>
        </authorList>
    </citation>
    <scope>NUCLEOTIDE SEQUENCE</scope>
    <source>
        <strain evidence="1">91603</strain>
    </source>
</reference>
<keyword evidence="2" id="KW-1185">Reference proteome</keyword>
<accession>A0AAD5J772</accession>
<organism evidence="1 2">
    <name type="scientific">Acer negundo</name>
    <name type="common">Box elder</name>
    <dbReference type="NCBI Taxonomy" id="4023"/>
    <lineage>
        <taxon>Eukaryota</taxon>
        <taxon>Viridiplantae</taxon>
        <taxon>Streptophyta</taxon>
        <taxon>Embryophyta</taxon>
        <taxon>Tracheophyta</taxon>
        <taxon>Spermatophyta</taxon>
        <taxon>Magnoliopsida</taxon>
        <taxon>eudicotyledons</taxon>
        <taxon>Gunneridae</taxon>
        <taxon>Pentapetalae</taxon>
        <taxon>rosids</taxon>
        <taxon>malvids</taxon>
        <taxon>Sapindales</taxon>
        <taxon>Sapindaceae</taxon>
        <taxon>Hippocastanoideae</taxon>
        <taxon>Acereae</taxon>
        <taxon>Acer</taxon>
    </lineage>
</organism>
<evidence type="ECO:0000313" key="1">
    <source>
        <dbReference type="EMBL" id="KAI9186637.1"/>
    </source>
</evidence>
<sequence>MSRSAFHGLSEMACKDTSARTPEIDVAVMPICGSSHEDRTGTRCVEEMNKVAGTSVQHINEIYDFSNWKGERICDPIDIEIAEISEAKENNFSSFPDELRPDFRTI</sequence>
<protein>
    <submittedName>
        <fullName evidence="1">Uncharacterized protein</fullName>
    </submittedName>
</protein>
<dbReference type="EMBL" id="JAJSOW010000100">
    <property type="protein sequence ID" value="KAI9186637.1"/>
    <property type="molecule type" value="Genomic_DNA"/>
</dbReference>
<proteinExistence type="predicted"/>